<protein>
    <submittedName>
        <fullName evidence="3">Helix-turn-helix domain-containing protein</fullName>
    </submittedName>
</protein>
<dbReference type="AlphaFoldDB" id="A0A951PT43"/>
<evidence type="ECO:0000256" key="1">
    <source>
        <dbReference type="SAM" id="MobiDB-lite"/>
    </source>
</evidence>
<dbReference type="Gene3D" id="1.10.260.40">
    <property type="entry name" value="lambda repressor-like DNA-binding domains"/>
    <property type="match status" value="1"/>
</dbReference>
<dbReference type="Pfam" id="PF01381">
    <property type="entry name" value="HTH_3"/>
    <property type="match status" value="1"/>
</dbReference>
<proteinExistence type="predicted"/>
<comment type="caution">
    <text evidence="3">The sequence shown here is derived from an EMBL/GenBank/DDBJ whole genome shotgun (WGS) entry which is preliminary data.</text>
</comment>
<dbReference type="InterPro" id="IPR001387">
    <property type="entry name" value="Cro/C1-type_HTH"/>
</dbReference>
<dbReference type="SUPFAM" id="SSF47413">
    <property type="entry name" value="lambda repressor-like DNA-binding domains"/>
    <property type="match status" value="1"/>
</dbReference>
<dbReference type="GO" id="GO:0003677">
    <property type="term" value="F:DNA binding"/>
    <property type="evidence" value="ECO:0007669"/>
    <property type="project" value="InterPro"/>
</dbReference>
<feature type="region of interest" description="Disordered" evidence="1">
    <location>
        <begin position="1"/>
        <end position="50"/>
    </location>
</feature>
<feature type="compositionally biased region" description="Polar residues" evidence="1">
    <location>
        <begin position="12"/>
        <end position="21"/>
    </location>
</feature>
<evidence type="ECO:0000259" key="2">
    <source>
        <dbReference type="PROSITE" id="PS50943"/>
    </source>
</evidence>
<dbReference type="PROSITE" id="PS50943">
    <property type="entry name" value="HTH_CROC1"/>
    <property type="match status" value="1"/>
</dbReference>
<dbReference type="EMBL" id="JAHHIF010000100">
    <property type="protein sequence ID" value="MBW4549457.1"/>
    <property type="molecule type" value="Genomic_DNA"/>
</dbReference>
<dbReference type="InterPro" id="IPR010982">
    <property type="entry name" value="Lambda_DNA-bd_dom_sf"/>
</dbReference>
<sequence length="524" mass="59881">MPSLDNSERNTSHQSGTSQLEITELELPSTPSANPTPHKGRYRTINRPSTSPNLFPDARTSYMASNRLIWEGCNILTQGRDLNWAVPEQGPPYYEVPVAKGKGYITFWVTDELPGLQPAILEGEAALALIEQFDIRAACMHLIYAAHATQLDRPWEQQFVLSDIQLERYLGLNQNKKLNKQQKLQLMLELARQPCNLLVYVSWPSKGAVSSFSVSRTWLWEIAEPILHFQDCFQDCEGNPIGEQKLVGFTLKIRCGNWAQYFLNQEKCRNKLGYYEYGILSQGLLHDLMSLWHHHEGAVRLMTWLLFKTKVNQTSPLTVETLMNVAFGTSLIEAAKAFSNERKKLLRRWETALRVLLERGWNIKADPDTYPLQYWPALLDTEPLAQIPNNPEEAAQFWSEDADLSPGGRLTDLTRRTRRSFEQLLSGKLWILPPADIAGKLDEIDECKKKKRKKDLAKKQSAPSQDYSALTGQQLKDQRISLGLSQRDLSTLTGISQKMISLLENGERRLSETNRERLLKVFRN</sequence>
<organism evidence="3 4">
    <name type="scientific">Symplocastrum torsivum CPER-KK1</name>
    <dbReference type="NCBI Taxonomy" id="450513"/>
    <lineage>
        <taxon>Bacteria</taxon>
        <taxon>Bacillati</taxon>
        <taxon>Cyanobacteriota</taxon>
        <taxon>Cyanophyceae</taxon>
        <taxon>Oscillatoriophycideae</taxon>
        <taxon>Oscillatoriales</taxon>
        <taxon>Microcoleaceae</taxon>
        <taxon>Symplocastrum</taxon>
    </lineage>
</organism>
<name>A0A951PT43_9CYAN</name>
<dbReference type="Proteomes" id="UP000753908">
    <property type="component" value="Unassembled WGS sequence"/>
</dbReference>
<feature type="compositionally biased region" description="Basic and acidic residues" evidence="1">
    <location>
        <begin position="1"/>
        <end position="11"/>
    </location>
</feature>
<evidence type="ECO:0000313" key="3">
    <source>
        <dbReference type="EMBL" id="MBW4549457.1"/>
    </source>
</evidence>
<evidence type="ECO:0000313" key="4">
    <source>
        <dbReference type="Proteomes" id="UP000753908"/>
    </source>
</evidence>
<reference evidence="3" key="2">
    <citation type="journal article" date="2022" name="Microbiol. Resour. Announc.">
        <title>Metagenome Sequencing to Explore Phylogenomics of Terrestrial Cyanobacteria.</title>
        <authorList>
            <person name="Ward R.D."/>
            <person name="Stajich J.E."/>
            <person name="Johansen J.R."/>
            <person name="Huntemann M."/>
            <person name="Clum A."/>
            <person name="Foster B."/>
            <person name="Foster B."/>
            <person name="Roux S."/>
            <person name="Palaniappan K."/>
            <person name="Varghese N."/>
            <person name="Mukherjee S."/>
            <person name="Reddy T.B.K."/>
            <person name="Daum C."/>
            <person name="Copeland A."/>
            <person name="Chen I.A."/>
            <person name="Ivanova N.N."/>
            <person name="Kyrpides N.C."/>
            <person name="Shapiro N."/>
            <person name="Eloe-Fadrosh E.A."/>
            <person name="Pietrasiak N."/>
        </authorList>
    </citation>
    <scope>NUCLEOTIDE SEQUENCE</scope>
    <source>
        <strain evidence="3">CPER-KK1</strain>
    </source>
</reference>
<reference evidence="3" key="1">
    <citation type="submission" date="2021-05" db="EMBL/GenBank/DDBJ databases">
        <authorList>
            <person name="Pietrasiak N."/>
            <person name="Ward R."/>
            <person name="Stajich J.E."/>
            <person name="Kurbessoian T."/>
        </authorList>
    </citation>
    <scope>NUCLEOTIDE SEQUENCE</scope>
    <source>
        <strain evidence="3">CPER-KK1</strain>
    </source>
</reference>
<accession>A0A951PT43</accession>
<dbReference type="CDD" id="cd00093">
    <property type="entry name" value="HTH_XRE"/>
    <property type="match status" value="1"/>
</dbReference>
<gene>
    <name evidence="3" type="ORF">KME25_34420</name>
</gene>
<dbReference type="SMART" id="SM00530">
    <property type="entry name" value="HTH_XRE"/>
    <property type="match status" value="1"/>
</dbReference>
<feature type="domain" description="HTH cro/C1-type" evidence="2">
    <location>
        <begin position="475"/>
        <end position="522"/>
    </location>
</feature>